<feature type="region of interest" description="Disordered" evidence="1">
    <location>
        <begin position="186"/>
        <end position="207"/>
    </location>
</feature>
<gene>
    <name evidence="4" type="ORF">QTP70_026759</name>
</gene>
<feature type="signal peptide" evidence="3">
    <location>
        <begin position="1"/>
        <end position="21"/>
    </location>
</feature>
<evidence type="ECO:0000256" key="3">
    <source>
        <dbReference type="SAM" id="SignalP"/>
    </source>
</evidence>
<name>A0AAE0ULZ2_9TELE</name>
<keyword evidence="2" id="KW-0472">Membrane</keyword>
<dbReference type="Proteomes" id="UP001274896">
    <property type="component" value="Unassembled WGS sequence"/>
</dbReference>
<feature type="chain" id="PRO_5042009583" evidence="3">
    <location>
        <begin position="22"/>
        <end position="365"/>
    </location>
</feature>
<keyword evidence="2" id="KW-0812">Transmembrane</keyword>
<keyword evidence="2" id="KW-1133">Transmembrane helix</keyword>
<comment type="caution">
    <text evidence="4">The sequence shown here is derived from an EMBL/GenBank/DDBJ whole genome shotgun (WGS) entry which is preliminary data.</text>
</comment>
<dbReference type="EMBL" id="JAUCMX010000026">
    <property type="protein sequence ID" value="KAK3510168.1"/>
    <property type="molecule type" value="Genomic_DNA"/>
</dbReference>
<sequence length="365" mass="40163">MHTILLLVVTSELVLLQTTQGLTANVELDTDFIEEAMADGFLVSTKEPYKTEKTQDKNNGITHDSLNPEANISYFLKTSVPSETIAKNPEAITELTSENTNELPKNESATVLITVGSIQTTTISPDENAEGSGMFPKLVLEKSSLNGLSMNIDGSGDSGMFSEILDETQDKDLQFITTVRNSPDLKMSTLSSEENGESGMGPEASTSDWMTTVPAVIVDEDVIPIHINNVQKNMEESGPKPGEKVPSQYKPQFEEFEELAHEPDTQVKEGTPGWLLILALCLIIGAVICVFVGIGTKDMWYGPSKRCLNINSTESKKHEEYDKAATLPLSEKEMVALMSSQKPERNETDYTIISLEELPEKEYLM</sequence>
<evidence type="ECO:0000313" key="5">
    <source>
        <dbReference type="Proteomes" id="UP001274896"/>
    </source>
</evidence>
<evidence type="ECO:0000313" key="4">
    <source>
        <dbReference type="EMBL" id="KAK3510168.1"/>
    </source>
</evidence>
<reference evidence="4" key="1">
    <citation type="submission" date="2023-06" db="EMBL/GenBank/DDBJ databases">
        <title>Male Hemibagrus guttatus genome.</title>
        <authorList>
            <person name="Bian C."/>
        </authorList>
    </citation>
    <scope>NUCLEOTIDE SEQUENCE</scope>
    <source>
        <strain evidence="4">Male_cb2023</strain>
        <tissue evidence="4">Muscle</tissue>
    </source>
</reference>
<keyword evidence="5" id="KW-1185">Reference proteome</keyword>
<feature type="transmembrane region" description="Helical" evidence="2">
    <location>
        <begin position="273"/>
        <end position="296"/>
    </location>
</feature>
<keyword evidence="3" id="KW-0732">Signal</keyword>
<protein>
    <submittedName>
        <fullName evidence="4">Uncharacterized protein</fullName>
    </submittedName>
</protein>
<proteinExistence type="predicted"/>
<accession>A0AAE0ULZ2</accession>
<evidence type="ECO:0000256" key="1">
    <source>
        <dbReference type="SAM" id="MobiDB-lite"/>
    </source>
</evidence>
<dbReference type="AlphaFoldDB" id="A0AAE0ULZ2"/>
<evidence type="ECO:0000256" key="2">
    <source>
        <dbReference type="SAM" id="Phobius"/>
    </source>
</evidence>
<organism evidence="4 5">
    <name type="scientific">Hemibagrus guttatus</name>
    <dbReference type="NCBI Taxonomy" id="175788"/>
    <lineage>
        <taxon>Eukaryota</taxon>
        <taxon>Metazoa</taxon>
        <taxon>Chordata</taxon>
        <taxon>Craniata</taxon>
        <taxon>Vertebrata</taxon>
        <taxon>Euteleostomi</taxon>
        <taxon>Actinopterygii</taxon>
        <taxon>Neopterygii</taxon>
        <taxon>Teleostei</taxon>
        <taxon>Ostariophysi</taxon>
        <taxon>Siluriformes</taxon>
        <taxon>Bagridae</taxon>
        <taxon>Hemibagrus</taxon>
    </lineage>
</organism>